<keyword evidence="4" id="KW-1185">Reference proteome</keyword>
<dbReference type="Proteomes" id="UP001589608">
    <property type="component" value="Unassembled WGS sequence"/>
</dbReference>
<dbReference type="Gene3D" id="1.10.630.10">
    <property type="entry name" value="Cytochrome P450"/>
    <property type="match status" value="1"/>
</dbReference>
<dbReference type="Pfam" id="PF00067">
    <property type="entry name" value="p450"/>
    <property type="match status" value="1"/>
</dbReference>
<evidence type="ECO:0000313" key="4">
    <source>
        <dbReference type="Proteomes" id="UP001589608"/>
    </source>
</evidence>
<feature type="region of interest" description="Disordered" evidence="2">
    <location>
        <begin position="405"/>
        <end position="430"/>
    </location>
</feature>
<proteinExistence type="inferred from homology"/>
<comment type="caution">
    <text evidence="3">The sequence shown here is derived from an EMBL/GenBank/DDBJ whole genome shotgun (WGS) entry which is preliminary data.</text>
</comment>
<dbReference type="RefSeq" id="WP_223092441.1">
    <property type="nucleotide sequence ID" value="NZ_CP061913.1"/>
</dbReference>
<organism evidence="3 4">
    <name type="scientific">Dactylosporangium vinaceum</name>
    <dbReference type="NCBI Taxonomy" id="53362"/>
    <lineage>
        <taxon>Bacteria</taxon>
        <taxon>Bacillati</taxon>
        <taxon>Actinomycetota</taxon>
        <taxon>Actinomycetes</taxon>
        <taxon>Micromonosporales</taxon>
        <taxon>Micromonosporaceae</taxon>
        <taxon>Dactylosporangium</taxon>
    </lineage>
</organism>
<dbReference type="SUPFAM" id="SSF48264">
    <property type="entry name" value="Cytochrome P450"/>
    <property type="match status" value="1"/>
</dbReference>
<protein>
    <submittedName>
        <fullName evidence="3">Cytochrome P450</fullName>
    </submittedName>
</protein>
<name>A0ABV5MEN2_9ACTN</name>
<accession>A0ABV5MEN2</accession>
<evidence type="ECO:0000313" key="3">
    <source>
        <dbReference type="EMBL" id="MFB9447315.1"/>
    </source>
</evidence>
<dbReference type="InterPro" id="IPR001128">
    <property type="entry name" value="Cyt_P450"/>
</dbReference>
<sequence>MPNRLGVLDTARCAAVVLAPLLAQGVIRRRNRVVRLAQRLDLDRRAAAVLRQLRTRHGDGPLRLAVPGRSIALVLSADGVERVLTGSPEPFALATTEKVAALRHFQPHGVLISGGREREARRHYNERVLDTGAELHHHIAGAVAAVVRDEVSTVDGPVLDWPAFAAMFDRIARRVVLGAAARDDERLTAELNRLRNAANWAYLRPRPEHLRARFQRRVDAYVARAEPGSLAGAMAANPAAPGVDPAGQVPHWLFAFDAAGISAFRTLALLGSDPARQATAARDQGPVYPYIRACVQDTVRLWPTTLVVLRESTVDTRWPGGTLPAGTELILPSSYFHRDGEHADDFAPETWLHGEAMRSWSVFPFSAGPGVCPGRNVVLLTTSTLIAALLDRFGPLRTAAPLRSPLPRTLDHSGQRIGLPPVTGTIAPEM</sequence>
<reference evidence="3 4" key="1">
    <citation type="submission" date="2024-09" db="EMBL/GenBank/DDBJ databases">
        <authorList>
            <person name="Sun Q."/>
            <person name="Mori K."/>
        </authorList>
    </citation>
    <scope>NUCLEOTIDE SEQUENCE [LARGE SCALE GENOMIC DNA]</scope>
    <source>
        <strain evidence="3 4">JCM 3307</strain>
    </source>
</reference>
<dbReference type="PANTHER" id="PTHR24305:SF166">
    <property type="entry name" value="CYTOCHROME P450 12A4, MITOCHONDRIAL-RELATED"/>
    <property type="match status" value="1"/>
</dbReference>
<evidence type="ECO:0000256" key="2">
    <source>
        <dbReference type="SAM" id="MobiDB-lite"/>
    </source>
</evidence>
<dbReference type="InterPro" id="IPR036396">
    <property type="entry name" value="Cyt_P450_sf"/>
</dbReference>
<comment type="similarity">
    <text evidence="1">Belongs to the cytochrome P450 family.</text>
</comment>
<dbReference type="PANTHER" id="PTHR24305">
    <property type="entry name" value="CYTOCHROME P450"/>
    <property type="match status" value="1"/>
</dbReference>
<dbReference type="EMBL" id="JBHMCA010000052">
    <property type="protein sequence ID" value="MFB9447315.1"/>
    <property type="molecule type" value="Genomic_DNA"/>
</dbReference>
<evidence type="ECO:0000256" key="1">
    <source>
        <dbReference type="ARBA" id="ARBA00010617"/>
    </source>
</evidence>
<gene>
    <name evidence="3" type="ORF">ACFFTR_29845</name>
</gene>
<dbReference type="InterPro" id="IPR050121">
    <property type="entry name" value="Cytochrome_P450_monoxygenase"/>
</dbReference>